<sequence>MSLRVPFRRGRPYRPGGHLRSVSVTMSTPSNKFLANSSMLLDYLIEQNKIWMILSIAVSLNRTKIDRFCLQHHHLDLSSDSI</sequence>
<dbReference type="AlphaFoldDB" id="A0A3M7QD80"/>
<keyword evidence="2" id="KW-1185">Reference proteome</keyword>
<evidence type="ECO:0000313" key="2">
    <source>
        <dbReference type="Proteomes" id="UP000276133"/>
    </source>
</evidence>
<gene>
    <name evidence="1" type="ORF">BpHYR1_003561</name>
</gene>
<dbReference type="EMBL" id="REGN01006472">
    <property type="protein sequence ID" value="RNA09387.1"/>
    <property type="molecule type" value="Genomic_DNA"/>
</dbReference>
<proteinExistence type="predicted"/>
<accession>A0A3M7QD80</accession>
<dbReference type="Proteomes" id="UP000276133">
    <property type="component" value="Unassembled WGS sequence"/>
</dbReference>
<evidence type="ECO:0000313" key="1">
    <source>
        <dbReference type="EMBL" id="RNA09387.1"/>
    </source>
</evidence>
<reference evidence="1 2" key="1">
    <citation type="journal article" date="2018" name="Sci. Rep.">
        <title>Genomic signatures of local adaptation to the degree of environmental predictability in rotifers.</title>
        <authorList>
            <person name="Franch-Gras L."/>
            <person name="Hahn C."/>
            <person name="Garcia-Roger E.M."/>
            <person name="Carmona M.J."/>
            <person name="Serra M."/>
            <person name="Gomez A."/>
        </authorList>
    </citation>
    <scope>NUCLEOTIDE SEQUENCE [LARGE SCALE GENOMIC DNA]</scope>
    <source>
        <strain evidence="1">HYR1</strain>
    </source>
</reference>
<comment type="caution">
    <text evidence="1">The sequence shown here is derived from an EMBL/GenBank/DDBJ whole genome shotgun (WGS) entry which is preliminary data.</text>
</comment>
<name>A0A3M7QD80_BRAPC</name>
<protein>
    <submittedName>
        <fullName evidence="1">Uncharacterized protein</fullName>
    </submittedName>
</protein>
<organism evidence="1 2">
    <name type="scientific">Brachionus plicatilis</name>
    <name type="common">Marine rotifer</name>
    <name type="synonym">Brachionus muelleri</name>
    <dbReference type="NCBI Taxonomy" id="10195"/>
    <lineage>
        <taxon>Eukaryota</taxon>
        <taxon>Metazoa</taxon>
        <taxon>Spiralia</taxon>
        <taxon>Gnathifera</taxon>
        <taxon>Rotifera</taxon>
        <taxon>Eurotatoria</taxon>
        <taxon>Monogononta</taxon>
        <taxon>Pseudotrocha</taxon>
        <taxon>Ploima</taxon>
        <taxon>Brachionidae</taxon>
        <taxon>Brachionus</taxon>
    </lineage>
</organism>